<feature type="non-terminal residue" evidence="2">
    <location>
        <position position="76"/>
    </location>
</feature>
<accession>A0AA35W4Z0</accession>
<feature type="region of interest" description="Disordered" evidence="1">
    <location>
        <begin position="43"/>
        <end position="76"/>
    </location>
</feature>
<dbReference type="Proteomes" id="UP001174909">
    <property type="component" value="Unassembled WGS sequence"/>
</dbReference>
<name>A0AA35W4Z0_GEOBA</name>
<evidence type="ECO:0000313" key="3">
    <source>
        <dbReference type="Proteomes" id="UP001174909"/>
    </source>
</evidence>
<sequence>TQKLYRSPFFSQPAAPTLRLSPILAKFLSWSCNGLASHVGETDTLSTTELDLQRPHRLTDSSTRRLNDSRLIDPST</sequence>
<reference evidence="2" key="1">
    <citation type="submission" date="2023-03" db="EMBL/GenBank/DDBJ databases">
        <authorList>
            <person name="Steffen K."/>
            <person name="Cardenas P."/>
        </authorList>
    </citation>
    <scope>NUCLEOTIDE SEQUENCE</scope>
</reference>
<organism evidence="2 3">
    <name type="scientific">Geodia barretti</name>
    <name type="common">Barrett's horny sponge</name>
    <dbReference type="NCBI Taxonomy" id="519541"/>
    <lineage>
        <taxon>Eukaryota</taxon>
        <taxon>Metazoa</taxon>
        <taxon>Porifera</taxon>
        <taxon>Demospongiae</taxon>
        <taxon>Heteroscleromorpha</taxon>
        <taxon>Tetractinellida</taxon>
        <taxon>Astrophorina</taxon>
        <taxon>Geodiidae</taxon>
        <taxon>Geodia</taxon>
    </lineage>
</organism>
<dbReference type="EMBL" id="CASHTH010000795">
    <property type="protein sequence ID" value="CAI8007629.1"/>
    <property type="molecule type" value="Genomic_DNA"/>
</dbReference>
<evidence type="ECO:0000313" key="2">
    <source>
        <dbReference type="EMBL" id="CAI8007629.1"/>
    </source>
</evidence>
<keyword evidence="3" id="KW-1185">Reference proteome</keyword>
<feature type="compositionally biased region" description="Basic and acidic residues" evidence="1">
    <location>
        <begin position="51"/>
        <end position="76"/>
    </location>
</feature>
<feature type="non-terminal residue" evidence="2">
    <location>
        <position position="1"/>
    </location>
</feature>
<dbReference type="AlphaFoldDB" id="A0AA35W4Z0"/>
<gene>
    <name evidence="2" type="ORF">GBAR_LOCUS5310</name>
</gene>
<protein>
    <submittedName>
        <fullName evidence="2">Uncharacterized protein</fullName>
    </submittedName>
</protein>
<comment type="caution">
    <text evidence="2">The sequence shown here is derived from an EMBL/GenBank/DDBJ whole genome shotgun (WGS) entry which is preliminary data.</text>
</comment>
<evidence type="ECO:0000256" key="1">
    <source>
        <dbReference type="SAM" id="MobiDB-lite"/>
    </source>
</evidence>
<proteinExistence type="predicted"/>